<evidence type="ECO:0000256" key="4">
    <source>
        <dbReference type="SAM" id="MobiDB-lite"/>
    </source>
</evidence>
<evidence type="ECO:0000256" key="3">
    <source>
        <dbReference type="ARBA" id="ARBA00023054"/>
    </source>
</evidence>
<gene>
    <name evidence="6" type="ORF">WMY93_033032</name>
</gene>
<dbReference type="PANTHER" id="PTHR47969:SF31">
    <property type="entry name" value="KINESIN FAMILY MEMBER 21A"/>
    <property type="match status" value="1"/>
</dbReference>
<dbReference type="GO" id="GO:0005874">
    <property type="term" value="C:microtubule"/>
    <property type="evidence" value="ECO:0007669"/>
    <property type="project" value="UniProtKB-KW"/>
</dbReference>
<proteinExistence type="predicted"/>
<dbReference type="SUPFAM" id="SSF46579">
    <property type="entry name" value="Prefoldin"/>
    <property type="match status" value="1"/>
</dbReference>
<evidence type="ECO:0000256" key="2">
    <source>
        <dbReference type="ARBA" id="ARBA00022701"/>
    </source>
</evidence>
<organism evidence="6 7">
    <name type="scientific">Mugilogobius chulae</name>
    <name type="common">yellowstripe goby</name>
    <dbReference type="NCBI Taxonomy" id="88201"/>
    <lineage>
        <taxon>Eukaryota</taxon>
        <taxon>Metazoa</taxon>
        <taxon>Chordata</taxon>
        <taxon>Craniata</taxon>
        <taxon>Vertebrata</taxon>
        <taxon>Euteleostomi</taxon>
        <taxon>Actinopterygii</taxon>
        <taxon>Neopterygii</taxon>
        <taxon>Teleostei</taxon>
        <taxon>Neoteleostei</taxon>
        <taxon>Acanthomorphata</taxon>
        <taxon>Gobiaria</taxon>
        <taxon>Gobiiformes</taxon>
        <taxon>Gobioidei</taxon>
        <taxon>Gobiidae</taxon>
        <taxon>Gobionellinae</taxon>
        <taxon>Mugilogobius</taxon>
    </lineage>
</organism>
<dbReference type="InterPro" id="IPR056532">
    <property type="entry name" value="KIF21A/B_hel_2"/>
</dbReference>
<dbReference type="GO" id="GO:0003777">
    <property type="term" value="F:microtubule motor activity"/>
    <property type="evidence" value="ECO:0007669"/>
    <property type="project" value="InterPro"/>
</dbReference>
<accession>A0AAW0MJ49</accession>
<dbReference type="GO" id="GO:0007052">
    <property type="term" value="P:mitotic spindle organization"/>
    <property type="evidence" value="ECO:0007669"/>
    <property type="project" value="TreeGrafter"/>
</dbReference>
<keyword evidence="2" id="KW-0493">Microtubule</keyword>
<feature type="region of interest" description="Disordered" evidence="4">
    <location>
        <begin position="263"/>
        <end position="286"/>
    </location>
</feature>
<keyword evidence="7" id="KW-1185">Reference proteome</keyword>
<dbReference type="Pfam" id="PF23203">
    <property type="entry name" value="KIF21A"/>
    <property type="match status" value="1"/>
</dbReference>
<reference evidence="7" key="1">
    <citation type="submission" date="2024-04" db="EMBL/GenBank/DDBJ databases">
        <title>Salinicola lusitanus LLJ914,a marine bacterium isolated from the Okinawa Trough.</title>
        <authorList>
            <person name="Li J."/>
        </authorList>
    </citation>
    <scope>NUCLEOTIDE SEQUENCE [LARGE SCALE GENOMIC DNA]</scope>
</reference>
<dbReference type="PANTHER" id="PTHR47969">
    <property type="entry name" value="CHROMOSOME-ASSOCIATED KINESIN KIF4A-RELATED"/>
    <property type="match status" value="1"/>
</dbReference>
<dbReference type="Proteomes" id="UP001460270">
    <property type="component" value="Unassembled WGS sequence"/>
</dbReference>
<name>A0AAW0MJ49_9GOBI</name>
<feature type="compositionally biased region" description="Basic and acidic residues" evidence="4">
    <location>
        <begin position="74"/>
        <end position="88"/>
    </location>
</feature>
<dbReference type="EMBL" id="JBBPFD010000114">
    <property type="protein sequence ID" value="KAK7880330.1"/>
    <property type="molecule type" value="Genomic_DNA"/>
</dbReference>
<evidence type="ECO:0000313" key="7">
    <source>
        <dbReference type="Proteomes" id="UP001460270"/>
    </source>
</evidence>
<dbReference type="GO" id="GO:0007018">
    <property type="term" value="P:microtubule-based movement"/>
    <property type="evidence" value="ECO:0007669"/>
    <property type="project" value="InterPro"/>
</dbReference>
<dbReference type="GO" id="GO:0051231">
    <property type="term" value="P:spindle elongation"/>
    <property type="evidence" value="ECO:0007669"/>
    <property type="project" value="TreeGrafter"/>
</dbReference>
<evidence type="ECO:0000256" key="1">
    <source>
        <dbReference type="ARBA" id="ARBA00022490"/>
    </source>
</evidence>
<comment type="caution">
    <text evidence="6">The sequence shown here is derived from an EMBL/GenBank/DDBJ whole genome shotgun (WGS) entry which is preliminary data.</text>
</comment>
<keyword evidence="1" id="KW-0963">Cytoplasm</keyword>
<evidence type="ECO:0000313" key="6">
    <source>
        <dbReference type="EMBL" id="KAK7880330.1"/>
    </source>
</evidence>
<protein>
    <recommendedName>
        <fullName evidence="5">KIF21A/B second helical domain-containing protein</fullName>
    </recommendedName>
</protein>
<keyword evidence="3" id="KW-0175">Coiled coil</keyword>
<dbReference type="AlphaFoldDB" id="A0AAW0MJ49"/>
<evidence type="ECO:0000259" key="5">
    <source>
        <dbReference type="Pfam" id="PF23203"/>
    </source>
</evidence>
<sequence length="395" mass="46024">MKQMKEQQEKNRMNESRRNREIATLKKDQRKQEHQLKLLEAQRRQQELILRRKTEEVSALRRQVRPHFGQSPEESPRPRPRTETRTRQDLPWDQRDQVFKMTLSNMECDMNRLLKSRPQTCSRPRTCTSPWSHWRRRLEALNANIDYINDSISDCQANIMQMEEAKEDTDTSDVTALISSCFYLKHDFSSIHFMNMAVSKGFRPGLDLGFQDRKLRLTGNWEGRCWRLSCTVRLETGIRRVRPGLDQKAELNPELEAVLGSALHETGDDSSSDESPHSPSADADSLTSDLMKVCGENRSRNKTLNTHTFVFLRLAEEQPRRWSFSTQTLTPPPTQRRSAIGRHPRRRRDFENIYNALSPGFSSKTPTMTQIKLQIPTGQKDFLSQNKPNKLPVFS</sequence>
<feature type="domain" description="KIF21A/B second helical" evidence="5">
    <location>
        <begin position="100"/>
        <end position="202"/>
    </location>
</feature>
<dbReference type="GO" id="GO:0005875">
    <property type="term" value="C:microtubule associated complex"/>
    <property type="evidence" value="ECO:0007669"/>
    <property type="project" value="TreeGrafter"/>
</dbReference>
<feature type="region of interest" description="Disordered" evidence="4">
    <location>
        <begin position="1"/>
        <end position="33"/>
    </location>
</feature>
<dbReference type="InterPro" id="IPR027640">
    <property type="entry name" value="Kinesin-like_fam"/>
</dbReference>
<feature type="region of interest" description="Disordered" evidence="4">
    <location>
        <begin position="58"/>
        <end position="88"/>
    </location>
</feature>